<dbReference type="PANTHER" id="PTHR10381:SF11">
    <property type="entry name" value="ATP-DEPENDENT CLP PROTEASE PROTEOLYTIC SUBUNIT, MITOCHONDRIAL"/>
    <property type="match status" value="1"/>
</dbReference>
<dbReference type="HAMAP" id="MF_00444">
    <property type="entry name" value="ClpP"/>
    <property type="match status" value="1"/>
</dbReference>
<keyword evidence="4" id="KW-0472">Membrane</keyword>
<dbReference type="Gene3D" id="3.90.226.10">
    <property type="entry name" value="2-enoyl-CoA Hydratase, Chain A, domain 1"/>
    <property type="match status" value="1"/>
</dbReference>
<feature type="active site" evidence="2">
    <location>
        <position position="131"/>
    </location>
</feature>
<dbReference type="GeneID" id="27110224"/>
<evidence type="ECO:0000256" key="4">
    <source>
        <dbReference type="SAM" id="Phobius"/>
    </source>
</evidence>
<keyword evidence="2" id="KW-0720">Serine protease</keyword>
<keyword evidence="4" id="KW-0812">Transmembrane</keyword>
<dbReference type="InterPro" id="IPR001907">
    <property type="entry name" value="ClpP"/>
</dbReference>
<organism evidence="5">
    <name type="scientific">Lotharella vacuolata</name>
    <dbReference type="NCBI Taxonomy" id="74820"/>
    <lineage>
        <taxon>Eukaryota</taxon>
        <taxon>Sar</taxon>
        <taxon>Rhizaria</taxon>
        <taxon>Cercozoa</taxon>
        <taxon>Chlorarachniophyceae</taxon>
        <taxon>Lotharella</taxon>
    </lineage>
</organism>
<geneLocation type="plastid" evidence="5"/>
<evidence type="ECO:0000256" key="3">
    <source>
        <dbReference type="RuleBase" id="RU003567"/>
    </source>
</evidence>
<comment type="function">
    <text evidence="2">Cleaves peptides in various proteins in a process that requires ATP hydrolysis. Has a chymotrypsin-like activity. Plays a major role in the degradation of misfolded proteins.</text>
</comment>
<dbReference type="RefSeq" id="YP_009240502.1">
    <property type="nucleotide sequence ID" value="NC_029743.1"/>
</dbReference>
<name>A0A140JZV9_9EUKA</name>
<protein>
    <recommendedName>
        <fullName evidence="2 3">ATP-dependent Clp protease proteolytic subunit</fullName>
        <ecNumber evidence="2">3.4.21.92</ecNumber>
    </recommendedName>
    <alternativeName>
        <fullName evidence="2">Endopeptidase Clp</fullName>
    </alternativeName>
</protein>
<gene>
    <name evidence="2 5" type="primary">clpP</name>
</gene>
<dbReference type="InterPro" id="IPR023562">
    <property type="entry name" value="ClpP/TepA"/>
</dbReference>
<dbReference type="SUPFAM" id="SSF52096">
    <property type="entry name" value="ClpP/crotonase"/>
    <property type="match status" value="1"/>
</dbReference>
<comment type="subcellular location">
    <subcellularLocation>
        <location evidence="2">Cytoplasm</location>
    </subcellularLocation>
</comment>
<dbReference type="GO" id="GO:0006515">
    <property type="term" value="P:protein quality control for misfolded or incompletely synthesized proteins"/>
    <property type="evidence" value="ECO:0007669"/>
    <property type="project" value="TreeGrafter"/>
</dbReference>
<dbReference type="AlphaFoldDB" id="A0A140JZV9"/>
<dbReference type="GO" id="GO:0004176">
    <property type="term" value="F:ATP-dependent peptidase activity"/>
    <property type="evidence" value="ECO:0007669"/>
    <property type="project" value="InterPro"/>
</dbReference>
<dbReference type="GO" id="GO:0005737">
    <property type="term" value="C:cytoplasm"/>
    <property type="evidence" value="ECO:0007669"/>
    <property type="project" value="UniProtKB-SubCell"/>
</dbReference>
<dbReference type="CDD" id="cd07017">
    <property type="entry name" value="S14_ClpP_2"/>
    <property type="match status" value="1"/>
</dbReference>
<accession>A0A140JZV9</accession>
<evidence type="ECO:0000256" key="2">
    <source>
        <dbReference type="HAMAP-Rule" id="MF_00444"/>
    </source>
</evidence>
<keyword evidence="2" id="KW-0963">Cytoplasm</keyword>
<evidence type="ECO:0000313" key="5">
    <source>
        <dbReference type="EMBL" id="BAU62636.1"/>
    </source>
</evidence>
<feature type="transmembrane region" description="Helical" evidence="4">
    <location>
        <begin position="68"/>
        <end position="86"/>
    </location>
</feature>
<proteinExistence type="inferred from homology"/>
<keyword evidence="4" id="KW-1133">Transmembrane helix</keyword>
<evidence type="ECO:0000256" key="1">
    <source>
        <dbReference type="ARBA" id="ARBA00007039"/>
    </source>
</evidence>
<dbReference type="EC" id="3.4.21.92" evidence="2"/>
<dbReference type="PRINTS" id="PR00127">
    <property type="entry name" value="CLPPROTEASEP"/>
</dbReference>
<keyword evidence="2" id="KW-0378">Hydrolase</keyword>
<feature type="active site" description="Nucleophile" evidence="2">
    <location>
        <position position="106"/>
    </location>
</feature>
<dbReference type="Pfam" id="PF00574">
    <property type="entry name" value="CLP_protease"/>
    <property type="match status" value="1"/>
</dbReference>
<dbReference type="InterPro" id="IPR029045">
    <property type="entry name" value="ClpP/crotonase-like_dom_sf"/>
</dbReference>
<keyword evidence="2 5" id="KW-0645">Protease</keyword>
<comment type="similarity">
    <text evidence="1 2 3">Belongs to the peptidase S14 family.</text>
</comment>
<reference evidence="5" key="1">
    <citation type="journal article" date="2016" name="J. Plant Res.">
        <title>Plastid genome sequences of Gymnochlora stellata, Lotharella vacuolata, and Partenskyella glossopodia reveal remarkable structural conservation among chlorarachniophyte species.</title>
        <authorList>
            <person name="Suzuki S."/>
            <person name="Hirakawa Y."/>
            <person name="Kofuji R."/>
            <person name="Sugita M."/>
            <person name="Ishida K."/>
        </authorList>
    </citation>
    <scope>NUCLEOTIDE SEQUENCE</scope>
    <source>
        <strain evidence="5">CCMP240</strain>
    </source>
</reference>
<dbReference type="GO" id="GO:0004252">
    <property type="term" value="F:serine-type endopeptidase activity"/>
    <property type="evidence" value="ECO:0007669"/>
    <property type="project" value="UniProtKB-UniRule"/>
</dbReference>
<dbReference type="EMBL" id="AP014949">
    <property type="protein sequence ID" value="BAU62636.1"/>
    <property type="molecule type" value="Genomic_DNA"/>
</dbReference>
<sequence length="200" mass="22940">MKKIISPIGIPKVPFQESNATQAKWIDIYTRLYKERIVFLFQLLDDEFINQLVVTLLYLDSEDSEKSIYFYINSVGGSLIGGIALYDIMQYITSDVTTVCMGIASSISSFILANGTYHNRMMLPHSRILLHHPLTEYYGQASDVIIESENLLRMRRLISKIYLEHTNQTLSRIARDIDRDCFLSSREAKNYGLIDIIIAS</sequence>
<dbReference type="PANTHER" id="PTHR10381">
    <property type="entry name" value="ATP-DEPENDENT CLP PROTEASE PROTEOLYTIC SUBUNIT"/>
    <property type="match status" value="1"/>
</dbReference>
<keyword evidence="5" id="KW-0934">Plastid</keyword>
<comment type="catalytic activity">
    <reaction evidence="2">
        <text>Hydrolysis of proteins to small peptides in the presence of ATP and magnesium. alpha-casein is the usual test substrate. In the absence of ATP, only oligopeptides shorter than five residues are hydrolyzed (such as succinyl-Leu-Tyr-|-NHMec, and Leu-Tyr-Leu-|-Tyr-Trp, in which cleavage of the -Tyr-|-Leu- and -Tyr-|-Trp bonds also occurs).</text>
        <dbReference type="EC" id="3.4.21.92"/>
    </reaction>
</comment>
<dbReference type="GO" id="GO:0051117">
    <property type="term" value="F:ATPase binding"/>
    <property type="evidence" value="ECO:0007669"/>
    <property type="project" value="TreeGrafter"/>
</dbReference>
<dbReference type="GO" id="GO:0009368">
    <property type="term" value="C:endopeptidase Clp complex"/>
    <property type="evidence" value="ECO:0007669"/>
    <property type="project" value="TreeGrafter"/>
</dbReference>
<feature type="transmembrane region" description="Helical" evidence="4">
    <location>
        <begin position="92"/>
        <end position="113"/>
    </location>
</feature>